<sequence length="89" mass="10026">MEKASGDEEELPMETNVFSVIAPEDDPSTSSVFTALNEVGQFSVFDEVGQYEDTPLIKATLFLFQATLKQKNVLWWRGLRSRLETLILG</sequence>
<protein>
    <submittedName>
        <fullName evidence="1">Uncharacterized protein</fullName>
    </submittedName>
</protein>
<dbReference type="AlphaFoldDB" id="A0A9D4F1V0"/>
<evidence type="ECO:0000313" key="2">
    <source>
        <dbReference type="Proteomes" id="UP000828390"/>
    </source>
</evidence>
<name>A0A9D4F1V0_DREPO</name>
<reference evidence="1" key="1">
    <citation type="journal article" date="2019" name="bioRxiv">
        <title>The Genome of the Zebra Mussel, Dreissena polymorpha: A Resource for Invasive Species Research.</title>
        <authorList>
            <person name="McCartney M.A."/>
            <person name="Auch B."/>
            <person name="Kono T."/>
            <person name="Mallez S."/>
            <person name="Zhang Y."/>
            <person name="Obille A."/>
            <person name="Becker A."/>
            <person name="Abrahante J.E."/>
            <person name="Garbe J."/>
            <person name="Badalamenti J.P."/>
            <person name="Herman A."/>
            <person name="Mangelson H."/>
            <person name="Liachko I."/>
            <person name="Sullivan S."/>
            <person name="Sone E.D."/>
            <person name="Koren S."/>
            <person name="Silverstein K.A.T."/>
            <person name="Beckman K.B."/>
            <person name="Gohl D.M."/>
        </authorList>
    </citation>
    <scope>NUCLEOTIDE SEQUENCE</scope>
    <source>
        <strain evidence="1">Duluth1</strain>
        <tissue evidence="1">Whole animal</tissue>
    </source>
</reference>
<dbReference type="EMBL" id="JAIWYP010000008">
    <property type="protein sequence ID" value="KAH3790839.1"/>
    <property type="molecule type" value="Genomic_DNA"/>
</dbReference>
<evidence type="ECO:0000313" key="1">
    <source>
        <dbReference type="EMBL" id="KAH3790839.1"/>
    </source>
</evidence>
<comment type="caution">
    <text evidence="1">The sequence shown here is derived from an EMBL/GenBank/DDBJ whole genome shotgun (WGS) entry which is preliminary data.</text>
</comment>
<proteinExistence type="predicted"/>
<organism evidence="1 2">
    <name type="scientific">Dreissena polymorpha</name>
    <name type="common">Zebra mussel</name>
    <name type="synonym">Mytilus polymorpha</name>
    <dbReference type="NCBI Taxonomy" id="45954"/>
    <lineage>
        <taxon>Eukaryota</taxon>
        <taxon>Metazoa</taxon>
        <taxon>Spiralia</taxon>
        <taxon>Lophotrochozoa</taxon>
        <taxon>Mollusca</taxon>
        <taxon>Bivalvia</taxon>
        <taxon>Autobranchia</taxon>
        <taxon>Heteroconchia</taxon>
        <taxon>Euheterodonta</taxon>
        <taxon>Imparidentia</taxon>
        <taxon>Neoheterodontei</taxon>
        <taxon>Myida</taxon>
        <taxon>Dreissenoidea</taxon>
        <taxon>Dreissenidae</taxon>
        <taxon>Dreissena</taxon>
    </lineage>
</organism>
<keyword evidence="2" id="KW-1185">Reference proteome</keyword>
<dbReference type="Proteomes" id="UP000828390">
    <property type="component" value="Unassembled WGS sequence"/>
</dbReference>
<reference evidence="1" key="2">
    <citation type="submission" date="2020-11" db="EMBL/GenBank/DDBJ databases">
        <authorList>
            <person name="McCartney M.A."/>
            <person name="Auch B."/>
            <person name="Kono T."/>
            <person name="Mallez S."/>
            <person name="Becker A."/>
            <person name="Gohl D.M."/>
            <person name="Silverstein K.A.T."/>
            <person name="Koren S."/>
            <person name="Bechman K.B."/>
            <person name="Herman A."/>
            <person name="Abrahante J.E."/>
            <person name="Garbe J."/>
        </authorList>
    </citation>
    <scope>NUCLEOTIDE SEQUENCE</scope>
    <source>
        <strain evidence="1">Duluth1</strain>
        <tissue evidence="1">Whole animal</tissue>
    </source>
</reference>
<gene>
    <name evidence="1" type="ORF">DPMN_169047</name>
</gene>
<accession>A0A9D4F1V0</accession>